<sequence>MRKRNKPKSPCMPRGCFSRLTEEQLREIFKKFDISQDGRLSKEELKQAFGDLGAAVPAYRAIRGLSQADANHDGFVDMEELDELVKYAYRLGYQVI</sequence>
<proteinExistence type="predicted"/>
<organism evidence="3 4">
    <name type="scientific">Salix dunnii</name>
    <dbReference type="NCBI Taxonomy" id="1413687"/>
    <lineage>
        <taxon>Eukaryota</taxon>
        <taxon>Viridiplantae</taxon>
        <taxon>Streptophyta</taxon>
        <taxon>Embryophyta</taxon>
        <taxon>Tracheophyta</taxon>
        <taxon>Spermatophyta</taxon>
        <taxon>Magnoliopsida</taxon>
        <taxon>eudicotyledons</taxon>
        <taxon>Gunneridae</taxon>
        <taxon>Pentapetalae</taxon>
        <taxon>rosids</taxon>
        <taxon>fabids</taxon>
        <taxon>Malpighiales</taxon>
        <taxon>Salicaceae</taxon>
        <taxon>Saliceae</taxon>
        <taxon>Salix</taxon>
    </lineage>
</organism>
<dbReference type="InterPro" id="IPR018247">
    <property type="entry name" value="EF_Hand_1_Ca_BS"/>
</dbReference>
<dbReference type="EMBL" id="JADGMS010000008">
    <property type="protein sequence ID" value="KAF9677012.1"/>
    <property type="molecule type" value="Genomic_DNA"/>
</dbReference>
<dbReference type="SMART" id="SM00054">
    <property type="entry name" value="EFh"/>
    <property type="match status" value="2"/>
</dbReference>
<accession>A0A835JT85</accession>
<dbReference type="InterPro" id="IPR011992">
    <property type="entry name" value="EF-hand-dom_pair"/>
</dbReference>
<evidence type="ECO:0000313" key="3">
    <source>
        <dbReference type="EMBL" id="KAF9677012.1"/>
    </source>
</evidence>
<dbReference type="OrthoDB" id="26525at2759"/>
<gene>
    <name evidence="3" type="ORF">SADUNF_Sadunf08G0063000</name>
</gene>
<name>A0A835JT85_9ROSI</name>
<feature type="domain" description="EF-hand" evidence="2">
    <location>
        <begin position="20"/>
        <end position="55"/>
    </location>
</feature>
<dbReference type="Proteomes" id="UP000657918">
    <property type="component" value="Chromosome 8"/>
</dbReference>
<dbReference type="CDD" id="cd00051">
    <property type="entry name" value="EFh"/>
    <property type="match status" value="1"/>
</dbReference>
<dbReference type="PROSITE" id="PS50222">
    <property type="entry name" value="EF_HAND_2"/>
    <property type="match status" value="2"/>
</dbReference>
<comment type="caution">
    <text evidence="3">The sequence shown here is derived from an EMBL/GenBank/DDBJ whole genome shotgun (WGS) entry which is preliminary data.</text>
</comment>
<evidence type="ECO:0000259" key="2">
    <source>
        <dbReference type="PROSITE" id="PS50222"/>
    </source>
</evidence>
<dbReference type="Gene3D" id="1.10.238.10">
    <property type="entry name" value="EF-hand"/>
    <property type="match status" value="1"/>
</dbReference>
<keyword evidence="1" id="KW-0106">Calcium</keyword>
<dbReference type="GO" id="GO:0005509">
    <property type="term" value="F:calcium ion binding"/>
    <property type="evidence" value="ECO:0007669"/>
    <property type="project" value="InterPro"/>
</dbReference>
<dbReference type="SUPFAM" id="SSF47473">
    <property type="entry name" value="EF-hand"/>
    <property type="match status" value="1"/>
</dbReference>
<protein>
    <recommendedName>
        <fullName evidence="2">EF-hand domain-containing protein</fullName>
    </recommendedName>
</protein>
<evidence type="ECO:0000256" key="1">
    <source>
        <dbReference type="ARBA" id="ARBA00022837"/>
    </source>
</evidence>
<dbReference type="PROSITE" id="PS00018">
    <property type="entry name" value="EF_HAND_1"/>
    <property type="match status" value="2"/>
</dbReference>
<dbReference type="Pfam" id="PF13405">
    <property type="entry name" value="EF-hand_6"/>
    <property type="match status" value="1"/>
</dbReference>
<feature type="domain" description="EF-hand" evidence="2">
    <location>
        <begin position="69"/>
        <end position="91"/>
    </location>
</feature>
<dbReference type="AlphaFoldDB" id="A0A835JT85"/>
<reference evidence="3 4" key="1">
    <citation type="submission" date="2020-10" db="EMBL/GenBank/DDBJ databases">
        <title>Plant Genome Project.</title>
        <authorList>
            <person name="Zhang R.-G."/>
        </authorList>
    </citation>
    <scope>NUCLEOTIDE SEQUENCE [LARGE SCALE GENOMIC DNA]</scope>
    <source>
        <strain evidence="3">FAFU-HL-1</strain>
        <tissue evidence="3">Leaf</tissue>
    </source>
</reference>
<keyword evidence="4" id="KW-1185">Reference proteome</keyword>
<dbReference type="Pfam" id="PF13202">
    <property type="entry name" value="EF-hand_5"/>
    <property type="match status" value="1"/>
</dbReference>
<dbReference type="InterPro" id="IPR002048">
    <property type="entry name" value="EF_hand_dom"/>
</dbReference>
<evidence type="ECO:0000313" key="4">
    <source>
        <dbReference type="Proteomes" id="UP000657918"/>
    </source>
</evidence>